<evidence type="ECO:0000313" key="1">
    <source>
        <dbReference type="EMBL" id="RAK58051.1"/>
    </source>
</evidence>
<organism evidence="1 2">
    <name type="scientific">Phenylobacterium deserti</name>
    <dbReference type="NCBI Taxonomy" id="1914756"/>
    <lineage>
        <taxon>Bacteria</taxon>
        <taxon>Pseudomonadati</taxon>
        <taxon>Pseudomonadota</taxon>
        <taxon>Alphaproteobacteria</taxon>
        <taxon>Caulobacterales</taxon>
        <taxon>Caulobacteraceae</taxon>
        <taxon>Phenylobacterium</taxon>
    </lineage>
</organism>
<accession>A0A328AV63</accession>
<sequence length="60" mass="6496">MDSNGHIRGVEIIDAPTDADLAQEAERLKEKLGDPGYEVWDCGRPVLSNTVGCTTPAARR</sequence>
<gene>
    <name evidence="1" type="ORF">DJ018_09120</name>
</gene>
<dbReference type="AlphaFoldDB" id="A0A328AV63"/>
<comment type="caution">
    <text evidence="1">The sequence shown here is derived from an EMBL/GenBank/DDBJ whole genome shotgun (WGS) entry which is preliminary data.</text>
</comment>
<keyword evidence="2" id="KW-1185">Reference proteome</keyword>
<dbReference type="EMBL" id="QFYR01000001">
    <property type="protein sequence ID" value="RAK58051.1"/>
    <property type="molecule type" value="Genomic_DNA"/>
</dbReference>
<proteinExistence type="predicted"/>
<protein>
    <submittedName>
        <fullName evidence="1">Uncharacterized protein</fullName>
    </submittedName>
</protein>
<name>A0A328AV63_9CAUL</name>
<evidence type="ECO:0000313" key="2">
    <source>
        <dbReference type="Proteomes" id="UP000249725"/>
    </source>
</evidence>
<reference evidence="2" key="1">
    <citation type="submission" date="2018-05" db="EMBL/GenBank/DDBJ databases">
        <authorList>
            <person name="Li X."/>
        </authorList>
    </citation>
    <scope>NUCLEOTIDE SEQUENCE [LARGE SCALE GENOMIC DNA]</scope>
    <source>
        <strain evidence="2">YIM 73061</strain>
    </source>
</reference>
<dbReference type="Proteomes" id="UP000249725">
    <property type="component" value="Unassembled WGS sequence"/>
</dbReference>